<reference evidence="3" key="1">
    <citation type="submission" date="2011-04" db="EMBL/GenBank/DDBJ databases">
        <title>Complete sequence of Cellvibrio gilvus ATCC 13127.</title>
        <authorList>
            <person name="Lucas S."/>
            <person name="Han J."/>
            <person name="Lapidus A."/>
            <person name="Cheng J.-F."/>
            <person name="Goodwin L."/>
            <person name="Pitluck S."/>
            <person name="Peters L."/>
            <person name="Munk A."/>
            <person name="Detter J.C."/>
            <person name="Han C."/>
            <person name="Tapia R."/>
            <person name="Land M."/>
            <person name="Hauser L."/>
            <person name="Kyrpides N."/>
            <person name="Ivanova N."/>
            <person name="Ovchinnikova G."/>
            <person name="Pagani I."/>
            <person name="Mead D."/>
            <person name="Brumm P."/>
            <person name="Woyke T."/>
        </authorList>
    </citation>
    <scope>NUCLEOTIDE SEQUENCE [LARGE SCALE GENOMIC DNA]</scope>
    <source>
        <strain evidence="3">ATCC 13127 / NRRL B-14078</strain>
    </source>
</reference>
<accession>F8A337</accession>
<evidence type="ECO:0000313" key="2">
    <source>
        <dbReference type="EMBL" id="AEI11892.1"/>
    </source>
</evidence>
<dbReference type="KEGG" id="cga:Celgi_1373"/>
<dbReference type="AlphaFoldDB" id="F8A337"/>
<keyword evidence="1" id="KW-0812">Transmembrane</keyword>
<evidence type="ECO:0000313" key="3">
    <source>
        <dbReference type="Proteomes" id="UP000000485"/>
    </source>
</evidence>
<keyword evidence="1" id="KW-1133">Transmembrane helix</keyword>
<dbReference type="Proteomes" id="UP000000485">
    <property type="component" value="Chromosome"/>
</dbReference>
<name>F8A337_CELGA</name>
<dbReference type="EMBL" id="CP002665">
    <property type="protein sequence ID" value="AEI11892.1"/>
    <property type="molecule type" value="Genomic_DNA"/>
</dbReference>
<sequence length="223" mass="21662">MPVSGAVATVSGVNRPTTGAARLLRAALLSSLVVALAAGAHALAGGTVPPVLALAGLAALVLPVAVVVTAHRVRTAAALAVLGAGQVALHAAFGLTERCGAVLGGHAPRGVGSHAGHVVASSADACVSHVGAHASGAVIAAHAGATVVTALLVAGAERGWWRVLAYLAPLLRPARPVAGPVVARPVVVSALAAPPAALHLRVPPPRRGPPVLGSLPRPLVRAA</sequence>
<feature type="transmembrane region" description="Helical" evidence="1">
    <location>
        <begin position="23"/>
        <end position="44"/>
    </location>
</feature>
<keyword evidence="3" id="KW-1185">Reference proteome</keyword>
<gene>
    <name evidence="2" type="ordered locus">Celgi_1373</name>
</gene>
<evidence type="ECO:0000256" key="1">
    <source>
        <dbReference type="SAM" id="Phobius"/>
    </source>
</evidence>
<dbReference type="HOGENOM" id="CLU_107937_0_0_11"/>
<organism evidence="2 3">
    <name type="scientific">Cellulomonas gilvus (strain ATCC 13127 / NRRL B-14078)</name>
    <name type="common">Cellvibrio gilvus</name>
    <dbReference type="NCBI Taxonomy" id="593907"/>
    <lineage>
        <taxon>Bacteria</taxon>
        <taxon>Bacillati</taxon>
        <taxon>Actinomycetota</taxon>
        <taxon>Actinomycetes</taxon>
        <taxon>Micrococcales</taxon>
        <taxon>Cellulomonadaceae</taxon>
        <taxon>Cellulomonas</taxon>
    </lineage>
</organism>
<keyword evidence="1" id="KW-0472">Membrane</keyword>
<dbReference type="STRING" id="593907.Celgi_1373"/>
<feature type="transmembrane region" description="Helical" evidence="1">
    <location>
        <begin position="50"/>
        <end position="70"/>
    </location>
</feature>
<dbReference type="eggNOG" id="ENOG50342I4">
    <property type="taxonomic scope" value="Bacteria"/>
</dbReference>
<protein>
    <submittedName>
        <fullName evidence="2">Uncharacterized protein</fullName>
    </submittedName>
</protein>
<proteinExistence type="predicted"/>